<dbReference type="Gene3D" id="3.30.360.10">
    <property type="entry name" value="Dihydrodipicolinate Reductase, domain 2"/>
    <property type="match status" value="1"/>
</dbReference>
<sequence length="369" mass="39486">MAVPDVALAGVGGWGEWHLGEIDRLRASGEVRLVAACDPDPPAAIGDTLLYPDLDSLLRDHSPDIVVIAAPPHTHAPLAIATLRAGADVLLEKPPVTGIAEFHAVEDVRAATGRAVQVGFQSLGSRAIPALRELIASGELGALRGIGAACSWVRPHAYFQRAPWAGRRELDGVPVVDGSLTNPFAHAVIAALALTGEPVRIELELLRANDIAADDTACARITTASGPPVVVAATLCATQDRDPRIIVHGEHARAELYYTRDRLDIVRDGVLERHEYGRVGLLENLLAHRAHGDPLLAPLASCAGFTEVLQAVRDAPQPLRINDSDWHDVDGHRVLHGVDEAVERAANELKLFTELGVGWAAREERECVQ</sequence>
<dbReference type="InterPro" id="IPR055170">
    <property type="entry name" value="GFO_IDH_MocA-like_dom"/>
</dbReference>
<dbReference type="InterPro" id="IPR050463">
    <property type="entry name" value="Gfo/Idh/MocA_oxidrdct_glycsds"/>
</dbReference>
<dbReference type="GO" id="GO:0016491">
    <property type="term" value="F:oxidoreductase activity"/>
    <property type="evidence" value="ECO:0007669"/>
    <property type="project" value="UniProtKB-KW"/>
</dbReference>
<evidence type="ECO:0000313" key="4">
    <source>
        <dbReference type="EMBL" id="RZS30310.1"/>
    </source>
</evidence>
<feature type="domain" description="Gfo/Idh/MocA-like oxidoreductase N-terminal" evidence="2">
    <location>
        <begin position="6"/>
        <end position="120"/>
    </location>
</feature>
<keyword evidence="5" id="KW-1185">Reference proteome</keyword>
<evidence type="ECO:0000313" key="5">
    <source>
        <dbReference type="Proteomes" id="UP000294257"/>
    </source>
</evidence>
<dbReference type="InterPro" id="IPR036291">
    <property type="entry name" value="NAD(P)-bd_dom_sf"/>
</dbReference>
<evidence type="ECO:0000259" key="2">
    <source>
        <dbReference type="Pfam" id="PF01408"/>
    </source>
</evidence>
<keyword evidence="1" id="KW-0560">Oxidoreductase</keyword>
<comment type="caution">
    <text evidence="4">The sequence shown here is derived from an EMBL/GenBank/DDBJ whole genome shotgun (WGS) entry which is preliminary data.</text>
</comment>
<dbReference type="PANTHER" id="PTHR43818">
    <property type="entry name" value="BCDNA.GH03377"/>
    <property type="match status" value="1"/>
</dbReference>
<dbReference type="InterPro" id="IPR000683">
    <property type="entry name" value="Gfo/Idh/MocA-like_OxRdtase_N"/>
</dbReference>
<gene>
    <name evidence="4" type="ORF">EV193_1176</name>
</gene>
<evidence type="ECO:0000256" key="1">
    <source>
        <dbReference type="ARBA" id="ARBA00023002"/>
    </source>
</evidence>
<protein>
    <submittedName>
        <fullName evidence="4">Putative dehydrogenase</fullName>
    </submittedName>
</protein>
<proteinExistence type="predicted"/>
<dbReference type="Pfam" id="PF01408">
    <property type="entry name" value="GFO_IDH_MocA"/>
    <property type="match status" value="1"/>
</dbReference>
<dbReference type="RefSeq" id="WP_130348547.1">
    <property type="nucleotide sequence ID" value="NZ_SGWQ01000017.1"/>
</dbReference>
<dbReference type="GO" id="GO:0000166">
    <property type="term" value="F:nucleotide binding"/>
    <property type="evidence" value="ECO:0007669"/>
    <property type="project" value="InterPro"/>
</dbReference>
<dbReference type="SUPFAM" id="SSF51735">
    <property type="entry name" value="NAD(P)-binding Rossmann-fold domains"/>
    <property type="match status" value="1"/>
</dbReference>
<dbReference type="AlphaFoldDB" id="A0A4Q7KE48"/>
<dbReference type="SUPFAM" id="SSF55347">
    <property type="entry name" value="Glyceraldehyde-3-phosphate dehydrogenase-like, C-terminal domain"/>
    <property type="match status" value="1"/>
</dbReference>
<feature type="domain" description="GFO/IDH/MocA-like oxidoreductase" evidence="3">
    <location>
        <begin position="130"/>
        <end position="254"/>
    </location>
</feature>
<dbReference type="Pfam" id="PF22725">
    <property type="entry name" value="GFO_IDH_MocA_C3"/>
    <property type="match status" value="1"/>
</dbReference>
<dbReference type="Proteomes" id="UP000294257">
    <property type="component" value="Unassembled WGS sequence"/>
</dbReference>
<dbReference type="EMBL" id="SGWQ01000017">
    <property type="protein sequence ID" value="RZS30310.1"/>
    <property type="molecule type" value="Genomic_DNA"/>
</dbReference>
<evidence type="ECO:0000259" key="3">
    <source>
        <dbReference type="Pfam" id="PF22725"/>
    </source>
</evidence>
<dbReference type="OrthoDB" id="9812981at2"/>
<accession>A0A4Q7KE48</accession>
<dbReference type="Gene3D" id="3.40.50.720">
    <property type="entry name" value="NAD(P)-binding Rossmann-like Domain"/>
    <property type="match status" value="1"/>
</dbReference>
<dbReference type="PANTHER" id="PTHR43818:SF11">
    <property type="entry name" value="BCDNA.GH03377"/>
    <property type="match status" value="1"/>
</dbReference>
<name>A0A4Q7KE48_9PSEU</name>
<organism evidence="4 5">
    <name type="scientific">Herbihabitans rhizosphaerae</name>
    <dbReference type="NCBI Taxonomy" id="1872711"/>
    <lineage>
        <taxon>Bacteria</taxon>
        <taxon>Bacillati</taxon>
        <taxon>Actinomycetota</taxon>
        <taxon>Actinomycetes</taxon>
        <taxon>Pseudonocardiales</taxon>
        <taxon>Pseudonocardiaceae</taxon>
        <taxon>Herbihabitans</taxon>
    </lineage>
</organism>
<reference evidence="4 5" key="1">
    <citation type="submission" date="2019-02" db="EMBL/GenBank/DDBJ databases">
        <title>Genomic Encyclopedia of Type Strains, Phase IV (KMG-IV): sequencing the most valuable type-strain genomes for metagenomic binning, comparative biology and taxonomic classification.</title>
        <authorList>
            <person name="Goeker M."/>
        </authorList>
    </citation>
    <scope>NUCLEOTIDE SEQUENCE [LARGE SCALE GENOMIC DNA]</scope>
    <source>
        <strain evidence="4 5">DSM 101727</strain>
    </source>
</reference>